<dbReference type="PANTHER" id="PTHR47359:SF3">
    <property type="entry name" value="NLP_P60 DOMAIN-CONTAINING PROTEIN-RELATED"/>
    <property type="match status" value="1"/>
</dbReference>
<evidence type="ECO:0000259" key="7">
    <source>
        <dbReference type="PROSITE" id="PS51935"/>
    </source>
</evidence>
<evidence type="ECO:0000313" key="8">
    <source>
        <dbReference type="EMBL" id="MBB3052598.1"/>
    </source>
</evidence>
<accession>A0A839S4C1</accession>
<evidence type="ECO:0000256" key="1">
    <source>
        <dbReference type="ARBA" id="ARBA00007074"/>
    </source>
</evidence>
<evidence type="ECO:0000313" key="9">
    <source>
        <dbReference type="Proteomes" id="UP000550714"/>
    </source>
</evidence>
<evidence type="ECO:0000256" key="5">
    <source>
        <dbReference type="SAM" id="MobiDB-lite"/>
    </source>
</evidence>
<evidence type="ECO:0000256" key="6">
    <source>
        <dbReference type="SAM" id="SignalP"/>
    </source>
</evidence>
<keyword evidence="4" id="KW-0788">Thiol protease</keyword>
<name>A0A839S4C1_9PSEU</name>
<dbReference type="PROSITE" id="PS51935">
    <property type="entry name" value="NLPC_P60"/>
    <property type="match status" value="1"/>
</dbReference>
<feature type="compositionally biased region" description="Pro residues" evidence="5">
    <location>
        <begin position="129"/>
        <end position="139"/>
    </location>
</feature>
<evidence type="ECO:0000256" key="3">
    <source>
        <dbReference type="ARBA" id="ARBA00022801"/>
    </source>
</evidence>
<gene>
    <name evidence="8" type="ORF">FHS23_003632</name>
</gene>
<feature type="compositionally biased region" description="Low complexity" evidence="5">
    <location>
        <begin position="81"/>
        <end position="94"/>
    </location>
</feature>
<dbReference type="Pfam" id="PF00877">
    <property type="entry name" value="NLPC_P60"/>
    <property type="match status" value="1"/>
</dbReference>
<keyword evidence="2" id="KW-0645">Protease</keyword>
<dbReference type="InterPro" id="IPR051794">
    <property type="entry name" value="PG_Endopeptidase_C40"/>
</dbReference>
<dbReference type="PANTHER" id="PTHR47359">
    <property type="entry name" value="PEPTIDOGLYCAN DL-ENDOPEPTIDASE CWLO"/>
    <property type="match status" value="1"/>
</dbReference>
<dbReference type="Gene3D" id="3.90.1720.10">
    <property type="entry name" value="endopeptidase domain like (from Nostoc punctiforme)"/>
    <property type="match status" value="1"/>
</dbReference>
<dbReference type="RefSeq" id="WP_343054047.1">
    <property type="nucleotide sequence ID" value="NZ_JACHWU010000004.1"/>
</dbReference>
<reference evidence="8 9" key="1">
    <citation type="submission" date="2020-08" db="EMBL/GenBank/DDBJ databases">
        <title>Genomic Encyclopedia of Type Strains, Phase III (KMG-III): the genomes of soil and plant-associated and newly described type strains.</title>
        <authorList>
            <person name="Whitman W."/>
        </authorList>
    </citation>
    <scope>NUCLEOTIDE SEQUENCE [LARGE SCALE GENOMIC DNA]</scope>
    <source>
        <strain evidence="8 9">CECT 8577</strain>
    </source>
</reference>
<dbReference type="Proteomes" id="UP000550714">
    <property type="component" value="Unassembled WGS sequence"/>
</dbReference>
<feature type="domain" description="NlpC/P60" evidence="7">
    <location>
        <begin position="147"/>
        <end position="263"/>
    </location>
</feature>
<dbReference type="SUPFAM" id="SSF54001">
    <property type="entry name" value="Cysteine proteinases"/>
    <property type="match status" value="1"/>
</dbReference>
<feature type="signal peptide" evidence="6">
    <location>
        <begin position="1"/>
        <end position="23"/>
    </location>
</feature>
<feature type="region of interest" description="Disordered" evidence="5">
    <location>
        <begin position="110"/>
        <end position="151"/>
    </location>
</feature>
<keyword evidence="9" id="KW-1185">Reference proteome</keyword>
<keyword evidence="6" id="KW-0732">Signal</keyword>
<organism evidence="8 9">
    <name type="scientific">Prauserella isguenensis</name>
    <dbReference type="NCBI Taxonomy" id="1470180"/>
    <lineage>
        <taxon>Bacteria</taxon>
        <taxon>Bacillati</taxon>
        <taxon>Actinomycetota</taxon>
        <taxon>Actinomycetes</taxon>
        <taxon>Pseudonocardiales</taxon>
        <taxon>Pseudonocardiaceae</taxon>
        <taxon>Prauserella</taxon>
    </lineage>
</organism>
<evidence type="ECO:0000256" key="2">
    <source>
        <dbReference type="ARBA" id="ARBA00022670"/>
    </source>
</evidence>
<dbReference type="AlphaFoldDB" id="A0A839S4C1"/>
<comment type="similarity">
    <text evidence="1">Belongs to the peptidase C40 family.</text>
</comment>
<dbReference type="InterPro" id="IPR038765">
    <property type="entry name" value="Papain-like_cys_pep_sf"/>
</dbReference>
<dbReference type="GO" id="GO:0008234">
    <property type="term" value="F:cysteine-type peptidase activity"/>
    <property type="evidence" value="ECO:0007669"/>
    <property type="project" value="UniProtKB-KW"/>
</dbReference>
<feature type="region of interest" description="Disordered" evidence="5">
    <location>
        <begin position="74"/>
        <end position="94"/>
    </location>
</feature>
<dbReference type="GO" id="GO:0006508">
    <property type="term" value="P:proteolysis"/>
    <property type="evidence" value="ECO:0007669"/>
    <property type="project" value="UniProtKB-KW"/>
</dbReference>
<comment type="caution">
    <text evidence="8">The sequence shown here is derived from an EMBL/GenBank/DDBJ whole genome shotgun (WGS) entry which is preliminary data.</text>
</comment>
<feature type="chain" id="PRO_5039071015" evidence="6">
    <location>
        <begin position="24"/>
        <end position="263"/>
    </location>
</feature>
<keyword evidence="3 8" id="KW-0378">Hydrolase</keyword>
<sequence>MSTPWKRTAVIGLVGGTALVAFAGNAAAVAPSEQSLHDTPDSVEKGTEVALSGTLTGLRDRPVSDQRVALERRAGDGGWQTVDTATTGDDGTVTFRRTPQRTAEWRVTYDGSTFLDPSASPPQRVDVRLPPPPPPPPKPARPEQSAKPSGKQIVDVAASHAGKPYAYGATGPQRFDCSGFAQFVHRQVGIQLPRTSSAQHRAVRPVANHAKVAGDLVFFHQGGSVYHVGIYAGGNHVWAAPESGDVVRKQRIWTDTYYTGRAW</sequence>
<protein>
    <submittedName>
        <fullName evidence="8">Cell wall-associated NlpC family hydrolase</fullName>
    </submittedName>
</protein>
<dbReference type="EMBL" id="JACHWU010000004">
    <property type="protein sequence ID" value="MBB3052598.1"/>
    <property type="molecule type" value="Genomic_DNA"/>
</dbReference>
<dbReference type="InterPro" id="IPR000064">
    <property type="entry name" value="NLP_P60_dom"/>
</dbReference>
<proteinExistence type="inferred from homology"/>
<evidence type="ECO:0000256" key="4">
    <source>
        <dbReference type="ARBA" id="ARBA00022807"/>
    </source>
</evidence>